<evidence type="ECO:0000256" key="4">
    <source>
        <dbReference type="ARBA" id="ARBA00022490"/>
    </source>
</evidence>
<dbReference type="GO" id="GO:0000956">
    <property type="term" value="P:nuclear-transcribed mRNA catabolic process"/>
    <property type="evidence" value="ECO:0007669"/>
    <property type="project" value="TreeGrafter"/>
</dbReference>
<dbReference type="GO" id="GO:0006364">
    <property type="term" value="P:rRNA processing"/>
    <property type="evidence" value="ECO:0007669"/>
    <property type="project" value="TreeGrafter"/>
</dbReference>
<sequence length="218" mass="25125">MPRSKRDRDVSLTKVKKKTREFKNNLIEQIRQSVDNYANIFVYGIENMRGTGFVEIRQEYKKDSRFFFGKNNVMALALGKTEQDEAGKGLHKLSELLKGQRGLMFTNRNTDEVIQFFHDFEADDFARSGQEANEEVVLKQGPLSQFSHSIEPQLRSLGLPTKLEKGIVTLSEDFVVCREGDKLTPEQARILKLLEMKLTTFRVNLVARWSKESGFKDL</sequence>
<dbReference type="Gene3D" id="3.30.70.1730">
    <property type="match status" value="1"/>
</dbReference>
<comment type="subunit">
    <text evidence="3 6">Associates with the pre-60S ribosomal particle.</text>
</comment>
<dbReference type="Pfam" id="PF00466">
    <property type="entry name" value="Ribosomal_L10"/>
    <property type="match status" value="1"/>
</dbReference>
<dbReference type="GO" id="GO:0000027">
    <property type="term" value="P:ribosomal large subunit assembly"/>
    <property type="evidence" value="ECO:0007669"/>
    <property type="project" value="InterPro"/>
</dbReference>
<evidence type="ECO:0000256" key="2">
    <source>
        <dbReference type="ARBA" id="ARBA00008889"/>
    </source>
</evidence>
<keyword evidence="4 6" id="KW-0963">Cytoplasm</keyword>
<evidence type="ECO:0000256" key="3">
    <source>
        <dbReference type="ARBA" id="ARBA00011117"/>
    </source>
</evidence>
<keyword evidence="8" id="KW-1185">Reference proteome</keyword>
<dbReference type="PANTHER" id="PTHR45841:SF1">
    <property type="entry name" value="MRNA TURNOVER PROTEIN 4 HOMOLOG"/>
    <property type="match status" value="1"/>
</dbReference>
<evidence type="ECO:0000256" key="1">
    <source>
        <dbReference type="ARBA" id="ARBA00004046"/>
    </source>
</evidence>
<dbReference type="GO" id="GO:0003723">
    <property type="term" value="F:RNA binding"/>
    <property type="evidence" value="ECO:0007669"/>
    <property type="project" value="TreeGrafter"/>
</dbReference>
<dbReference type="PANTHER" id="PTHR45841">
    <property type="entry name" value="MRNA TURNOVER PROTEIN 4 MRTO4"/>
    <property type="match status" value="1"/>
</dbReference>
<dbReference type="FunFam" id="3.30.70.1730:FF:000005">
    <property type="entry name" value="Ribosome assembly factor mrt4"/>
    <property type="match status" value="1"/>
</dbReference>
<evidence type="ECO:0000313" key="9">
    <source>
        <dbReference type="WBParaSite" id="ACRNAN_scaffold378.g19083.t1"/>
    </source>
</evidence>
<organism evidence="8 9">
    <name type="scientific">Acrobeloides nanus</name>
    <dbReference type="NCBI Taxonomy" id="290746"/>
    <lineage>
        <taxon>Eukaryota</taxon>
        <taxon>Metazoa</taxon>
        <taxon>Ecdysozoa</taxon>
        <taxon>Nematoda</taxon>
        <taxon>Chromadorea</taxon>
        <taxon>Rhabditida</taxon>
        <taxon>Tylenchina</taxon>
        <taxon>Cephalobomorpha</taxon>
        <taxon>Cephaloboidea</taxon>
        <taxon>Cephalobidae</taxon>
        <taxon>Acrobeloides</taxon>
    </lineage>
</organism>
<dbReference type="FunFam" id="3.90.105.20:FF:000003">
    <property type="entry name" value="Ribosome assembly factor mrt4"/>
    <property type="match status" value="1"/>
</dbReference>
<dbReference type="WBParaSite" id="ACRNAN_scaffold378.g19083.t1">
    <property type="protein sequence ID" value="ACRNAN_scaffold378.g19083.t1"/>
    <property type="gene ID" value="ACRNAN_scaffold378.g19083"/>
</dbReference>
<dbReference type="InterPro" id="IPR001790">
    <property type="entry name" value="Ribosomal_uL10"/>
</dbReference>
<dbReference type="CDD" id="cd05796">
    <property type="entry name" value="Ribosomal_P0_like"/>
    <property type="match status" value="1"/>
</dbReference>
<comment type="subcellular location">
    <subcellularLocation>
        <location evidence="6">Cytoplasm</location>
    </subcellularLocation>
    <subcellularLocation>
        <location evidence="6">Nucleus</location>
        <location evidence="6">Nucleolus</location>
    </subcellularLocation>
</comment>
<dbReference type="InterPro" id="IPR043141">
    <property type="entry name" value="Ribosomal_uL10-like_sf"/>
</dbReference>
<keyword evidence="6" id="KW-0690">Ribosome biogenesis</keyword>
<feature type="domain" description="Large ribosomal subunit protein uL10-like insertion" evidence="7">
    <location>
        <begin position="126"/>
        <end position="195"/>
    </location>
</feature>
<dbReference type="SUPFAM" id="SSF160369">
    <property type="entry name" value="Ribosomal protein L10-like"/>
    <property type="match status" value="1"/>
</dbReference>
<dbReference type="Gene3D" id="3.90.105.20">
    <property type="match status" value="1"/>
</dbReference>
<proteinExistence type="inferred from homology"/>
<protein>
    <recommendedName>
        <fullName evidence="6">Ribosome assembly factor mrt4</fullName>
    </recommendedName>
</protein>
<dbReference type="GO" id="GO:0005730">
    <property type="term" value="C:nucleolus"/>
    <property type="evidence" value="ECO:0007669"/>
    <property type="project" value="UniProtKB-SubCell"/>
</dbReference>
<comment type="similarity">
    <text evidence="2 6">Belongs to the universal ribosomal protein uL10 family.</text>
</comment>
<evidence type="ECO:0000256" key="6">
    <source>
        <dbReference type="RuleBase" id="RU364039"/>
    </source>
</evidence>
<dbReference type="GO" id="GO:0030687">
    <property type="term" value="C:preribosome, large subunit precursor"/>
    <property type="evidence" value="ECO:0007669"/>
    <property type="project" value="TreeGrafter"/>
</dbReference>
<dbReference type="InterPro" id="IPR040637">
    <property type="entry name" value="Ribosomal_uL10-like_insert"/>
</dbReference>
<reference evidence="9" key="1">
    <citation type="submission" date="2022-11" db="UniProtKB">
        <authorList>
            <consortium name="WormBaseParasite"/>
        </authorList>
    </citation>
    <scope>IDENTIFICATION</scope>
</reference>
<dbReference type="GO" id="GO:0005737">
    <property type="term" value="C:cytoplasm"/>
    <property type="evidence" value="ECO:0007669"/>
    <property type="project" value="UniProtKB-SubCell"/>
</dbReference>
<comment type="function">
    <text evidence="1 6">Component of the ribosome assembly machinery. Nuclear paralog of the ribosomal protein P0, it binds pre-60S subunits at an early stage of assembly in the nucleolus, and is replaced by P0 in cytoplasmic pre-60S subunits and mature 80S ribosomes.</text>
</comment>
<accession>A0A914DUU1</accession>
<dbReference type="InterPro" id="IPR043164">
    <property type="entry name" value="Ribosomal_uL10-like_insert_sf"/>
</dbReference>
<name>A0A914DUU1_9BILA</name>
<dbReference type="InterPro" id="IPR033867">
    <property type="entry name" value="Mrt4"/>
</dbReference>
<dbReference type="Proteomes" id="UP000887540">
    <property type="component" value="Unplaced"/>
</dbReference>
<evidence type="ECO:0000259" key="7">
    <source>
        <dbReference type="Pfam" id="PF17777"/>
    </source>
</evidence>
<keyword evidence="5 6" id="KW-0539">Nucleus</keyword>
<dbReference type="Pfam" id="PF17777">
    <property type="entry name" value="RL10P_insert"/>
    <property type="match status" value="1"/>
</dbReference>
<dbReference type="AlphaFoldDB" id="A0A914DUU1"/>
<evidence type="ECO:0000313" key="8">
    <source>
        <dbReference type="Proteomes" id="UP000887540"/>
    </source>
</evidence>
<evidence type="ECO:0000256" key="5">
    <source>
        <dbReference type="ARBA" id="ARBA00023242"/>
    </source>
</evidence>
<dbReference type="InterPro" id="IPR051742">
    <property type="entry name" value="Ribosome_Assembly_uL10"/>
</dbReference>